<evidence type="ECO:0000256" key="1">
    <source>
        <dbReference type="SAM" id="MobiDB-lite"/>
    </source>
</evidence>
<evidence type="ECO:0000313" key="2">
    <source>
        <dbReference type="EMBL" id="SPJ32669.1"/>
    </source>
</evidence>
<feature type="region of interest" description="Disordered" evidence="1">
    <location>
        <begin position="27"/>
        <end position="47"/>
    </location>
</feature>
<protein>
    <submittedName>
        <fullName evidence="2">Uncharacterized protein</fullName>
    </submittedName>
</protein>
<organism evidence="2 3">
    <name type="scientific">Kushneria phyllosphaerae</name>
    <dbReference type="NCBI Taxonomy" id="2100822"/>
    <lineage>
        <taxon>Bacteria</taxon>
        <taxon>Pseudomonadati</taxon>
        <taxon>Pseudomonadota</taxon>
        <taxon>Gammaproteobacteria</taxon>
        <taxon>Oceanospirillales</taxon>
        <taxon>Halomonadaceae</taxon>
        <taxon>Kushneria</taxon>
    </lineage>
</organism>
<evidence type="ECO:0000313" key="3">
    <source>
        <dbReference type="Proteomes" id="UP000244934"/>
    </source>
</evidence>
<keyword evidence="3" id="KW-1185">Reference proteome</keyword>
<dbReference type="AlphaFoldDB" id="A0A2R8CID6"/>
<proteinExistence type="predicted"/>
<reference evidence="3" key="1">
    <citation type="submission" date="2018-03" db="EMBL/GenBank/DDBJ databases">
        <authorList>
            <person name="Navarro De La Torre S."/>
        </authorList>
    </citation>
    <scope>NUCLEOTIDE SEQUENCE [LARGE SCALE GENOMIC DNA]</scope>
    <source>
        <strain evidence="3">EAod3</strain>
    </source>
</reference>
<sequence length="47" mass="5325">MRVSALHQNIIVKPMRPYYQWLNRTDHPGVPATAPDEEERALTHGAG</sequence>
<gene>
    <name evidence="2" type="ORF">KSP9073_00670</name>
</gene>
<accession>A0A2R8CID6</accession>
<name>A0A2R8CID6_9GAMM</name>
<dbReference type="Proteomes" id="UP000244934">
    <property type="component" value="Unassembled WGS sequence"/>
</dbReference>
<dbReference type="EMBL" id="ONZI01000001">
    <property type="protein sequence ID" value="SPJ32669.1"/>
    <property type="molecule type" value="Genomic_DNA"/>
</dbReference>